<proteinExistence type="predicted"/>
<evidence type="ECO:0000259" key="1">
    <source>
        <dbReference type="Pfam" id="PF08401"/>
    </source>
</evidence>
<sequence>MTTSSSQRTDVYTAITDQIIAAIEAGADNPQMPWHSQSGLVERPINVSSGKAYRGVNTVALWASAYCAEYTHGLWGTYRQWQDRGAQVRKGEKSSLIIFYKDIEPDDQAEGSSEDGFQRRFIARASRVFNVAQVDGYVIDEPDTSIDPVSPCERAEQVIAASGAVIREGGSSAYYSIKEDAITMPDRFRFTGTKTSDASEGWYSTVLHELTHWSGADHRLARTFGERFGDDAYAMEEMVAELGAAFLCGDLGITIEPRPDHADYIGHWLRILKGDRKAIFTAASAANKAAEYLLSLTSNDIREAA</sequence>
<dbReference type="Pfam" id="PF18818">
    <property type="entry name" value="MPTase-PolyVal"/>
    <property type="match status" value="1"/>
</dbReference>
<dbReference type="GO" id="GO:0003697">
    <property type="term" value="F:single-stranded DNA binding"/>
    <property type="evidence" value="ECO:0007669"/>
    <property type="project" value="InterPro"/>
</dbReference>
<dbReference type="OrthoDB" id="9792687at2"/>
<dbReference type="PIRSF" id="PIRSF037112">
    <property type="entry name" value="Antirestriction_ArdC"/>
    <property type="match status" value="1"/>
</dbReference>
<dbReference type="AlphaFoldDB" id="A0A845A5M6"/>
<organism evidence="3 4">
    <name type="scientific">Altericroceibacterium indicum</name>
    <dbReference type="NCBI Taxonomy" id="374177"/>
    <lineage>
        <taxon>Bacteria</taxon>
        <taxon>Pseudomonadati</taxon>
        <taxon>Pseudomonadota</taxon>
        <taxon>Alphaproteobacteria</taxon>
        <taxon>Sphingomonadales</taxon>
        <taxon>Erythrobacteraceae</taxon>
        <taxon>Altericroceibacterium</taxon>
    </lineage>
</organism>
<reference evidence="3 4" key="1">
    <citation type="submission" date="2019-12" db="EMBL/GenBank/DDBJ databases">
        <title>Genomic-based taxomic classification of the family Erythrobacteraceae.</title>
        <authorList>
            <person name="Xu L."/>
        </authorList>
    </citation>
    <scope>NUCLEOTIDE SEQUENCE [LARGE SCALE GENOMIC DNA]</scope>
    <source>
        <strain evidence="3 4">DSM 18604</strain>
    </source>
</reference>
<evidence type="ECO:0000313" key="4">
    <source>
        <dbReference type="Proteomes" id="UP000460561"/>
    </source>
</evidence>
<dbReference type="Proteomes" id="UP000460561">
    <property type="component" value="Unassembled WGS sequence"/>
</dbReference>
<evidence type="ECO:0000259" key="2">
    <source>
        <dbReference type="Pfam" id="PF18818"/>
    </source>
</evidence>
<comment type="caution">
    <text evidence="3">The sequence shown here is derived from an EMBL/GenBank/DDBJ whole genome shotgun (WGS) entry which is preliminary data.</text>
</comment>
<gene>
    <name evidence="3" type="ORF">GRI39_06200</name>
</gene>
<feature type="domain" description="N-terminal" evidence="1">
    <location>
        <begin position="10"/>
        <end position="129"/>
    </location>
</feature>
<protein>
    <submittedName>
        <fullName evidence="3">DUF1738 domain-containing protein</fullName>
    </submittedName>
</protein>
<keyword evidence="4" id="KW-1185">Reference proteome</keyword>
<dbReference type="InterPro" id="IPR041459">
    <property type="entry name" value="MPTase-PolyVal"/>
</dbReference>
<dbReference type="Pfam" id="PF08401">
    <property type="entry name" value="ArdcN"/>
    <property type="match status" value="1"/>
</dbReference>
<feature type="domain" description="Polyvalent protein metallopeptidase" evidence="2">
    <location>
        <begin position="153"/>
        <end position="284"/>
    </location>
</feature>
<dbReference type="InterPro" id="IPR017113">
    <property type="entry name" value="Antirestriction_ArdC"/>
</dbReference>
<evidence type="ECO:0000313" key="3">
    <source>
        <dbReference type="EMBL" id="MXP25632.1"/>
    </source>
</evidence>
<accession>A0A845A5M6</accession>
<name>A0A845A5M6_9SPHN</name>
<dbReference type="InterPro" id="IPR013610">
    <property type="entry name" value="ArdC_N"/>
</dbReference>
<dbReference type="EMBL" id="WTYQ01000002">
    <property type="protein sequence ID" value="MXP25632.1"/>
    <property type="molecule type" value="Genomic_DNA"/>
</dbReference>
<dbReference type="RefSeq" id="WP_160738843.1">
    <property type="nucleotide sequence ID" value="NZ_WTYQ01000002.1"/>
</dbReference>